<proteinExistence type="predicted"/>
<keyword evidence="14" id="KW-1185">Reference proteome</keyword>
<dbReference type="InterPro" id="IPR003661">
    <property type="entry name" value="HisK_dim/P_dom"/>
</dbReference>
<evidence type="ECO:0000313" key="13">
    <source>
        <dbReference type="EMBL" id="GGD29940.1"/>
    </source>
</evidence>
<dbReference type="GO" id="GO:0004721">
    <property type="term" value="F:phosphoprotein phosphatase activity"/>
    <property type="evidence" value="ECO:0007669"/>
    <property type="project" value="TreeGrafter"/>
</dbReference>
<evidence type="ECO:0000256" key="8">
    <source>
        <dbReference type="ARBA" id="ARBA00022777"/>
    </source>
</evidence>
<keyword evidence="6" id="KW-0808">Transferase</keyword>
<dbReference type="EC" id="2.7.13.3" evidence="3"/>
<evidence type="ECO:0000313" key="14">
    <source>
        <dbReference type="Proteomes" id="UP000613160"/>
    </source>
</evidence>
<accession>A0A916Y451</accession>
<dbReference type="FunFam" id="1.10.287.130:FF:000008">
    <property type="entry name" value="Two-component sensor histidine kinase"/>
    <property type="match status" value="1"/>
</dbReference>
<comment type="caution">
    <text evidence="13">The sequence shown here is derived from an EMBL/GenBank/DDBJ whole genome shotgun (WGS) entry which is preliminary data.</text>
</comment>
<protein>
    <recommendedName>
        <fullName evidence="3">histidine kinase</fullName>
        <ecNumber evidence="3">2.7.13.3</ecNumber>
    </recommendedName>
</protein>
<keyword evidence="10" id="KW-0902">Two-component regulatory system</keyword>
<evidence type="ECO:0000256" key="4">
    <source>
        <dbReference type="ARBA" id="ARBA00022475"/>
    </source>
</evidence>
<keyword evidence="11" id="KW-0472">Membrane</keyword>
<feature type="domain" description="Histidine kinase" evidence="12">
    <location>
        <begin position="205"/>
        <end position="427"/>
    </location>
</feature>
<evidence type="ECO:0000256" key="10">
    <source>
        <dbReference type="ARBA" id="ARBA00023012"/>
    </source>
</evidence>
<keyword evidence="9" id="KW-0067">ATP-binding</keyword>
<dbReference type="EMBL" id="BMJJ01000009">
    <property type="protein sequence ID" value="GGD29940.1"/>
    <property type="molecule type" value="Genomic_DNA"/>
</dbReference>
<dbReference type="PANTHER" id="PTHR45453:SF1">
    <property type="entry name" value="PHOSPHATE REGULON SENSOR PROTEIN PHOR"/>
    <property type="match status" value="1"/>
</dbReference>
<dbReference type="PRINTS" id="PR00344">
    <property type="entry name" value="BCTRLSENSOR"/>
</dbReference>
<keyword evidence="7" id="KW-0547">Nucleotide-binding</keyword>
<reference evidence="13" key="1">
    <citation type="journal article" date="2014" name="Int. J. Syst. Evol. Microbiol.">
        <title>Complete genome sequence of Corynebacterium casei LMG S-19264T (=DSM 44701T), isolated from a smear-ripened cheese.</title>
        <authorList>
            <consortium name="US DOE Joint Genome Institute (JGI-PGF)"/>
            <person name="Walter F."/>
            <person name="Albersmeier A."/>
            <person name="Kalinowski J."/>
            <person name="Ruckert C."/>
        </authorList>
    </citation>
    <scope>NUCLEOTIDE SEQUENCE</scope>
    <source>
        <strain evidence="13">CGMCC 1.15493</strain>
    </source>
</reference>
<comment type="catalytic activity">
    <reaction evidence="1">
        <text>ATP + protein L-histidine = ADP + protein N-phospho-L-histidine.</text>
        <dbReference type="EC" id="2.7.13.3"/>
    </reaction>
</comment>
<dbReference type="RefSeq" id="WP_244640313.1">
    <property type="nucleotide sequence ID" value="NZ_BMJJ01000009.1"/>
</dbReference>
<dbReference type="InterPro" id="IPR036097">
    <property type="entry name" value="HisK_dim/P_sf"/>
</dbReference>
<dbReference type="SMART" id="SM00388">
    <property type="entry name" value="HisKA"/>
    <property type="match status" value="1"/>
</dbReference>
<dbReference type="GO" id="GO:0005524">
    <property type="term" value="F:ATP binding"/>
    <property type="evidence" value="ECO:0007669"/>
    <property type="project" value="UniProtKB-KW"/>
</dbReference>
<dbReference type="SMART" id="SM00387">
    <property type="entry name" value="HATPase_c"/>
    <property type="match status" value="1"/>
</dbReference>
<evidence type="ECO:0000256" key="3">
    <source>
        <dbReference type="ARBA" id="ARBA00012438"/>
    </source>
</evidence>
<evidence type="ECO:0000256" key="1">
    <source>
        <dbReference type="ARBA" id="ARBA00000085"/>
    </source>
</evidence>
<dbReference type="Pfam" id="PF02518">
    <property type="entry name" value="HATPase_c"/>
    <property type="match status" value="1"/>
</dbReference>
<evidence type="ECO:0000259" key="12">
    <source>
        <dbReference type="PROSITE" id="PS50109"/>
    </source>
</evidence>
<dbReference type="GO" id="GO:0005886">
    <property type="term" value="C:plasma membrane"/>
    <property type="evidence" value="ECO:0007669"/>
    <property type="project" value="UniProtKB-SubCell"/>
</dbReference>
<dbReference type="GO" id="GO:0016036">
    <property type="term" value="P:cellular response to phosphate starvation"/>
    <property type="evidence" value="ECO:0007669"/>
    <property type="project" value="TreeGrafter"/>
</dbReference>
<dbReference type="SUPFAM" id="SSF47384">
    <property type="entry name" value="Homodimeric domain of signal transducing histidine kinase"/>
    <property type="match status" value="1"/>
</dbReference>
<dbReference type="InterPro" id="IPR005467">
    <property type="entry name" value="His_kinase_dom"/>
</dbReference>
<comment type="subcellular location">
    <subcellularLocation>
        <location evidence="2">Cell membrane</location>
    </subcellularLocation>
</comment>
<dbReference type="InterPro" id="IPR003594">
    <property type="entry name" value="HATPase_dom"/>
</dbReference>
<dbReference type="InterPro" id="IPR004358">
    <property type="entry name" value="Sig_transdc_His_kin-like_C"/>
</dbReference>
<dbReference type="Gene3D" id="3.30.565.10">
    <property type="entry name" value="Histidine kinase-like ATPase, C-terminal domain"/>
    <property type="match status" value="1"/>
</dbReference>
<dbReference type="InterPro" id="IPR050351">
    <property type="entry name" value="BphY/WalK/GraS-like"/>
</dbReference>
<dbReference type="Pfam" id="PF00512">
    <property type="entry name" value="HisKA"/>
    <property type="match status" value="1"/>
</dbReference>
<evidence type="ECO:0000256" key="7">
    <source>
        <dbReference type="ARBA" id="ARBA00022741"/>
    </source>
</evidence>
<evidence type="ECO:0000256" key="6">
    <source>
        <dbReference type="ARBA" id="ARBA00022679"/>
    </source>
</evidence>
<sequence length="429" mass="47067">MTTGESQTPADDAAGPRRTTSLRRAALAGLAGFGLTVAMYPEAWQPAIGGFALMMALCLLPRRSSRRLRAGDDLRRRQSPLWPDAGTKAVVEAMLEPAFLLDRALLLRYRNGVSERAFGNMTLGDAISLRFRSPELLAAIETCVGEQKAGNADFVEGRASDRFWSVDILPIPAPQGERPSFFLLLFRDRTAERRIERMRTDFVANASHELRTPLASLIGFIETLQGAARDDAVARARFLDIMRDQAARMSRLIDDLLSLSRIEMKRHVAVEGRVDLAEVFAEVQETLAPLAAESALAIEIEAEAGAHVVAGDRDELVQVFSNLVENACKYGESGKRVVMALKRVRGRDGSVIEASVTDFGPGIAAEHVPRLTERFYRVESGGSRARRGTGLGLSIVRNILVRHRARLLVHSVVGQGSTFTARFPVKDVH</sequence>
<keyword evidence="5" id="KW-0597">Phosphoprotein</keyword>
<gene>
    <name evidence="13" type="ORF">GCM10011335_36260</name>
</gene>
<dbReference type="PROSITE" id="PS50109">
    <property type="entry name" value="HIS_KIN"/>
    <property type="match status" value="1"/>
</dbReference>
<dbReference type="AlphaFoldDB" id="A0A916Y451"/>
<dbReference type="Gene3D" id="1.10.287.130">
    <property type="match status" value="1"/>
</dbReference>
<evidence type="ECO:0000256" key="9">
    <source>
        <dbReference type="ARBA" id="ARBA00022840"/>
    </source>
</evidence>
<evidence type="ECO:0000256" key="11">
    <source>
        <dbReference type="ARBA" id="ARBA00023136"/>
    </source>
</evidence>
<dbReference type="PANTHER" id="PTHR45453">
    <property type="entry name" value="PHOSPHATE REGULON SENSOR PROTEIN PHOR"/>
    <property type="match status" value="1"/>
</dbReference>
<dbReference type="GO" id="GO:0000155">
    <property type="term" value="F:phosphorelay sensor kinase activity"/>
    <property type="evidence" value="ECO:0007669"/>
    <property type="project" value="InterPro"/>
</dbReference>
<dbReference type="CDD" id="cd00082">
    <property type="entry name" value="HisKA"/>
    <property type="match status" value="1"/>
</dbReference>
<dbReference type="SUPFAM" id="SSF55874">
    <property type="entry name" value="ATPase domain of HSP90 chaperone/DNA topoisomerase II/histidine kinase"/>
    <property type="match status" value="1"/>
</dbReference>
<organism evidence="13 14">
    <name type="scientific">Aureimonas glaciei</name>
    <dbReference type="NCBI Taxonomy" id="1776957"/>
    <lineage>
        <taxon>Bacteria</taxon>
        <taxon>Pseudomonadati</taxon>
        <taxon>Pseudomonadota</taxon>
        <taxon>Alphaproteobacteria</taxon>
        <taxon>Hyphomicrobiales</taxon>
        <taxon>Aurantimonadaceae</taxon>
        <taxon>Aureimonas</taxon>
    </lineage>
</organism>
<evidence type="ECO:0000256" key="2">
    <source>
        <dbReference type="ARBA" id="ARBA00004236"/>
    </source>
</evidence>
<keyword evidence="4" id="KW-1003">Cell membrane</keyword>
<dbReference type="Proteomes" id="UP000613160">
    <property type="component" value="Unassembled WGS sequence"/>
</dbReference>
<evidence type="ECO:0000256" key="5">
    <source>
        <dbReference type="ARBA" id="ARBA00022553"/>
    </source>
</evidence>
<dbReference type="FunFam" id="3.30.565.10:FF:000006">
    <property type="entry name" value="Sensor histidine kinase WalK"/>
    <property type="match status" value="1"/>
</dbReference>
<reference evidence="13" key="2">
    <citation type="submission" date="2020-09" db="EMBL/GenBank/DDBJ databases">
        <authorList>
            <person name="Sun Q."/>
            <person name="Zhou Y."/>
        </authorList>
    </citation>
    <scope>NUCLEOTIDE SEQUENCE</scope>
    <source>
        <strain evidence="13">CGMCC 1.15493</strain>
    </source>
</reference>
<name>A0A916Y451_9HYPH</name>
<keyword evidence="8 13" id="KW-0418">Kinase</keyword>
<dbReference type="InterPro" id="IPR036890">
    <property type="entry name" value="HATPase_C_sf"/>
</dbReference>